<evidence type="ECO:0000313" key="6">
    <source>
        <dbReference type="EMBL" id="CAJ0565528.1"/>
    </source>
</evidence>
<dbReference type="PANTHER" id="PTHR21700">
    <property type="entry name" value="TRANSTHYRETIN-LIKE FAMILY PROTEIN-RELATED"/>
    <property type="match status" value="1"/>
</dbReference>
<dbReference type="EMBL" id="CATQJA010001066">
    <property type="protein sequence ID" value="CAJ0565528.1"/>
    <property type="molecule type" value="Genomic_DNA"/>
</dbReference>
<keyword evidence="4 5" id="KW-0732">Signal</keyword>
<protein>
    <recommendedName>
        <fullName evidence="9">Transthyretin-like family protein</fullName>
    </recommendedName>
</protein>
<dbReference type="EMBL" id="CATQJA010002641">
    <property type="protein sequence ID" value="CAJ0575970.1"/>
    <property type="molecule type" value="Genomic_DNA"/>
</dbReference>
<evidence type="ECO:0000256" key="4">
    <source>
        <dbReference type="ARBA" id="ARBA00022729"/>
    </source>
</evidence>
<comment type="subcellular location">
    <subcellularLocation>
        <location evidence="1">Secreted</location>
    </subcellularLocation>
</comment>
<feature type="non-terminal residue" evidence="6">
    <location>
        <position position="134"/>
    </location>
</feature>
<feature type="signal peptide" evidence="5">
    <location>
        <begin position="1"/>
        <end position="16"/>
    </location>
</feature>
<evidence type="ECO:0008006" key="9">
    <source>
        <dbReference type="Google" id="ProtNLM"/>
    </source>
</evidence>
<dbReference type="GO" id="GO:0009986">
    <property type="term" value="C:cell surface"/>
    <property type="evidence" value="ECO:0007669"/>
    <property type="project" value="InterPro"/>
</dbReference>
<evidence type="ECO:0000313" key="8">
    <source>
        <dbReference type="Proteomes" id="UP001177023"/>
    </source>
</evidence>
<feature type="chain" id="PRO_5041630131" description="Transthyretin-like family protein" evidence="5">
    <location>
        <begin position="17"/>
        <end position="134"/>
    </location>
</feature>
<evidence type="ECO:0000313" key="7">
    <source>
        <dbReference type="EMBL" id="CAJ0575970.1"/>
    </source>
</evidence>
<dbReference type="InterPro" id="IPR001534">
    <property type="entry name" value="Transthyretin-like"/>
</dbReference>
<name>A0AA36CCH4_9BILA</name>
<evidence type="ECO:0000256" key="2">
    <source>
        <dbReference type="ARBA" id="ARBA00010112"/>
    </source>
</evidence>
<accession>A0AA36CCH4</accession>
<dbReference type="GO" id="GO:0005576">
    <property type="term" value="C:extracellular region"/>
    <property type="evidence" value="ECO:0007669"/>
    <property type="project" value="UniProtKB-SubCell"/>
</dbReference>
<evidence type="ECO:0000256" key="1">
    <source>
        <dbReference type="ARBA" id="ARBA00004613"/>
    </source>
</evidence>
<sequence length="134" mass="15144">MRSVLVLCLLIGAVVGGYQSVRVLGKLTCKGKPYGNAKIKLYDHDTFTMDDKLAEVRSNADGSFEIEGIGSERTRLNVQLNIYHRCDKTIPLCYYKATFPIPYTYISTGPRAQKPYDVQTIELSMLKKERDCLN</sequence>
<gene>
    <name evidence="7" type="ORF">MSPICULIGERA_LOCUS14270</name>
    <name evidence="6" type="ORF">MSPICULIGERA_LOCUS4165</name>
</gene>
<keyword evidence="8" id="KW-1185">Reference proteome</keyword>
<reference evidence="6" key="1">
    <citation type="submission" date="2023-06" db="EMBL/GenBank/DDBJ databases">
        <authorList>
            <person name="Delattre M."/>
        </authorList>
    </citation>
    <scope>NUCLEOTIDE SEQUENCE</scope>
    <source>
        <strain evidence="6">AF72</strain>
    </source>
</reference>
<comment type="caution">
    <text evidence="6">The sequence shown here is derived from an EMBL/GenBank/DDBJ whole genome shotgun (WGS) entry which is preliminary data.</text>
</comment>
<dbReference type="Proteomes" id="UP001177023">
    <property type="component" value="Unassembled WGS sequence"/>
</dbReference>
<keyword evidence="3" id="KW-0964">Secreted</keyword>
<evidence type="ECO:0000256" key="3">
    <source>
        <dbReference type="ARBA" id="ARBA00022525"/>
    </source>
</evidence>
<dbReference type="Pfam" id="PF01060">
    <property type="entry name" value="TTR-52"/>
    <property type="match status" value="1"/>
</dbReference>
<dbReference type="Gene3D" id="2.60.40.3330">
    <property type="match status" value="1"/>
</dbReference>
<dbReference type="AlphaFoldDB" id="A0AA36CCH4"/>
<evidence type="ECO:0000256" key="5">
    <source>
        <dbReference type="SAM" id="SignalP"/>
    </source>
</evidence>
<dbReference type="InterPro" id="IPR038479">
    <property type="entry name" value="Transthyretin-like_sf"/>
</dbReference>
<proteinExistence type="inferred from homology"/>
<organism evidence="6 8">
    <name type="scientific">Mesorhabditis spiculigera</name>
    <dbReference type="NCBI Taxonomy" id="96644"/>
    <lineage>
        <taxon>Eukaryota</taxon>
        <taxon>Metazoa</taxon>
        <taxon>Ecdysozoa</taxon>
        <taxon>Nematoda</taxon>
        <taxon>Chromadorea</taxon>
        <taxon>Rhabditida</taxon>
        <taxon>Rhabditina</taxon>
        <taxon>Rhabditomorpha</taxon>
        <taxon>Rhabditoidea</taxon>
        <taxon>Rhabditidae</taxon>
        <taxon>Mesorhabditinae</taxon>
        <taxon>Mesorhabditis</taxon>
    </lineage>
</organism>
<comment type="similarity">
    <text evidence="2">Belongs to the nematode transthyretin-like family.</text>
</comment>